<dbReference type="EMBL" id="JBJDQH010000009">
    <property type="protein sequence ID" value="MFK4268486.1"/>
    <property type="molecule type" value="Genomic_DNA"/>
</dbReference>
<keyword evidence="2" id="KW-1185">Reference proteome</keyword>
<dbReference type="RefSeq" id="WP_358642900.1">
    <property type="nucleotide sequence ID" value="NZ_JBFAEV010000023.1"/>
</dbReference>
<reference evidence="1 2" key="1">
    <citation type="submission" date="2024-11" db="EMBL/GenBank/DDBJ databases">
        <title>The Natural Products Discovery Center: Release of the First 8490 Sequenced Strains for Exploring Actinobacteria Biosynthetic Diversity.</title>
        <authorList>
            <person name="Kalkreuter E."/>
            <person name="Kautsar S.A."/>
            <person name="Yang D."/>
            <person name="Bader C.D."/>
            <person name="Teijaro C.N."/>
            <person name="Fluegel L."/>
            <person name="Davis C.M."/>
            <person name="Simpson J.R."/>
            <person name="Lauterbach L."/>
            <person name="Steele A.D."/>
            <person name="Gui C."/>
            <person name="Meng S."/>
            <person name="Li G."/>
            <person name="Viehrig K."/>
            <person name="Ye F."/>
            <person name="Su P."/>
            <person name="Kiefer A.F."/>
            <person name="Nichols A."/>
            <person name="Cepeda A.J."/>
            <person name="Yan W."/>
            <person name="Fan B."/>
            <person name="Jiang Y."/>
            <person name="Adhikari A."/>
            <person name="Zheng C.-J."/>
            <person name="Schuster L."/>
            <person name="Cowan T.M."/>
            <person name="Smanski M.J."/>
            <person name="Chevrette M.G."/>
            <person name="De Carvalho L.P.S."/>
            <person name="Shen B."/>
        </authorList>
    </citation>
    <scope>NUCLEOTIDE SEQUENCE [LARGE SCALE GENOMIC DNA]</scope>
    <source>
        <strain evidence="1 2">NPDC020863</strain>
    </source>
</reference>
<proteinExistence type="predicted"/>
<sequence>MPRPAQLGRLEINFMQINPVEVDADSALRYAELGVDRLLLYPLPLEDPAEVSAFLEKHADLPR</sequence>
<evidence type="ECO:0000313" key="2">
    <source>
        <dbReference type="Proteomes" id="UP001620295"/>
    </source>
</evidence>
<accession>A0ABW8LRF0</accession>
<protein>
    <submittedName>
        <fullName evidence="1">Uncharacterized protein</fullName>
    </submittedName>
</protein>
<gene>
    <name evidence="1" type="ORF">ACI2L5_26590</name>
</gene>
<evidence type="ECO:0000313" key="1">
    <source>
        <dbReference type="EMBL" id="MFK4268486.1"/>
    </source>
</evidence>
<name>A0ABW8LRF0_9ACTN</name>
<dbReference type="Proteomes" id="UP001620295">
    <property type="component" value="Unassembled WGS sequence"/>
</dbReference>
<comment type="caution">
    <text evidence="1">The sequence shown here is derived from an EMBL/GenBank/DDBJ whole genome shotgun (WGS) entry which is preliminary data.</text>
</comment>
<organism evidence="1 2">
    <name type="scientific">Streptomyces milbemycinicus</name>
    <dbReference type="NCBI Taxonomy" id="476552"/>
    <lineage>
        <taxon>Bacteria</taxon>
        <taxon>Bacillati</taxon>
        <taxon>Actinomycetota</taxon>
        <taxon>Actinomycetes</taxon>
        <taxon>Kitasatosporales</taxon>
        <taxon>Streptomycetaceae</taxon>
        <taxon>Streptomyces</taxon>
    </lineage>
</organism>